<dbReference type="AlphaFoldDB" id="H2Y2T5"/>
<reference evidence="1" key="2">
    <citation type="submission" date="2025-08" db="UniProtKB">
        <authorList>
            <consortium name="Ensembl"/>
        </authorList>
    </citation>
    <scope>IDENTIFICATION</scope>
</reference>
<reference evidence="2" key="1">
    <citation type="journal article" date="2002" name="Science">
        <title>The draft genome of Ciona intestinalis: insights into chordate and vertebrate origins.</title>
        <authorList>
            <person name="Dehal P."/>
            <person name="Satou Y."/>
            <person name="Campbell R.K."/>
            <person name="Chapman J."/>
            <person name="Degnan B."/>
            <person name="De Tomaso A."/>
            <person name="Davidson B."/>
            <person name="Di Gregorio A."/>
            <person name="Gelpke M."/>
            <person name="Goodstein D.M."/>
            <person name="Harafuji N."/>
            <person name="Hastings K.E."/>
            <person name="Ho I."/>
            <person name="Hotta K."/>
            <person name="Huang W."/>
            <person name="Kawashima T."/>
            <person name="Lemaire P."/>
            <person name="Martinez D."/>
            <person name="Meinertzhagen I.A."/>
            <person name="Necula S."/>
            <person name="Nonaka M."/>
            <person name="Putnam N."/>
            <person name="Rash S."/>
            <person name="Saiga H."/>
            <person name="Satake M."/>
            <person name="Terry A."/>
            <person name="Yamada L."/>
            <person name="Wang H.G."/>
            <person name="Awazu S."/>
            <person name="Azumi K."/>
            <person name="Boore J."/>
            <person name="Branno M."/>
            <person name="Chin-Bow S."/>
            <person name="DeSantis R."/>
            <person name="Doyle S."/>
            <person name="Francino P."/>
            <person name="Keys D.N."/>
            <person name="Haga S."/>
            <person name="Hayashi H."/>
            <person name="Hino K."/>
            <person name="Imai K.S."/>
            <person name="Inaba K."/>
            <person name="Kano S."/>
            <person name="Kobayashi K."/>
            <person name="Kobayashi M."/>
            <person name="Lee B.I."/>
            <person name="Makabe K.W."/>
            <person name="Manohar C."/>
            <person name="Matassi G."/>
            <person name="Medina M."/>
            <person name="Mochizuki Y."/>
            <person name="Mount S."/>
            <person name="Morishita T."/>
            <person name="Miura S."/>
            <person name="Nakayama A."/>
            <person name="Nishizaka S."/>
            <person name="Nomoto H."/>
            <person name="Ohta F."/>
            <person name="Oishi K."/>
            <person name="Rigoutsos I."/>
            <person name="Sano M."/>
            <person name="Sasaki A."/>
            <person name="Sasakura Y."/>
            <person name="Shoguchi E."/>
            <person name="Shin-i T."/>
            <person name="Spagnuolo A."/>
            <person name="Stainier D."/>
            <person name="Suzuki M.M."/>
            <person name="Tassy O."/>
            <person name="Takatori N."/>
            <person name="Tokuoka M."/>
            <person name="Yagi K."/>
            <person name="Yoshizaki F."/>
            <person name="Wada S."/>
            <person name="Zhang C."/>
            <person name="Hyatt P.D."/>
            <person name="Larimer F."/>
            <person name="Detter C."/>
            <person name="Doggett N."/>
            <person name="Glavina T."/>
            <person name="Hawkins T."/>
            <person name="Richardson P."/>
            <person name="Lucas S."/>
            <person name="Kohara Y."/>
            <person name="Levine M."/>
            <person name="Satoh N."/>
            <person name="Rokhsar D.S."/>
        </authorList>
    </citation>
    <scope>NUCLEOTIDE SEQUENCE [LARGE SCALE GENOMIC DNA]</scope>
</reference>
<sequence length="48" mass="5598">MTQSSNENHLTDNWNHVQIFVSNKVNVSCTFNDCQRLSVLGINLWVYK</sequence>
<dbReference type="HOGENOM" id="CLU_3159701_0_0_1"/>
<evidence type="ECO:0000313" key="2">
    <source>
        <dbReference type="Proteomes" id="UP000008144"/>
    </source>
</evidence>
<keyword evidence="2" id="KW-1185">Reference proteome</keyword>
<organism evidence="1 2">
    <name type="scientific">Ciona intestinalis</name>
    <name type="common">Transparent sea squirt</name>
    <name type="synonym">Ascidia intestinalis</name>
    <dbReference type="NCBI Taxonomy" id="7719"/>
    <lineage>
        <taxon>Eukaryota</taxon>
        <taxon>Metazoa</taxon>
        <taxon>Chordata</taxon>
        <taxon>Tunicata</taxon>
        <taxon>Ascidiacea</taxon>
        <taxon>Phlebobranchia</taxon>
        <taxon>Cionidae</taxon>
        <taxon>Ciona</taxon>
    </lineage>
</organism>
<evidence type="ECO:0000313" key="1">
    <source>
        <dbReference type="Ensembl" id="ENSCINP00000036220.1"/>
    </source>
</evidence>
<name>H2Y2T5_CIOIN</name>
<dbReference type="InParanoid" id="H2Y2T5"/>
<proteinExistence type="predicted"/>
<dbReference type="Ensembl" id="ENSCINT00000035577.1">
    <property type="protein sequence ID" value="ENSCINP00000036220.1"/>
    <property type="gene ID" value="ENSCING00000024220.1"/>
</dbReference>
<reference evidence="1" key="3">
    <citation type="submission" date="2025-09" db="UniProtKB">
        <authorList>
            <consortium name="Ensembl"/>
        </authorList>
    </citation>
    <scope>IDENTIFICATION</scope>
</reference>
<protein>
    <submittedName>
        <fullName evidence="1">Uncharacterized protein</fullName>
    </submittedName>
</protein>
<accession>H2Y2T5</accession>
<dbReference type="Proteomes" id="UP000008144">
    <property type="component" value="Unassembled WGS sequence"/>
</dbReference>